<organism evidence="1 2">
    <name type="scientific">Paraburkholderia sediminicola</name>
    <dbReference type="NCBI Taxonomy" id="458836"/>
    <lineage>
        <taxon>Bacteria</taxon>
        <taxon>Pseudomonadati</taxon>
        <taxon>Pseudomonadota</taxon>
        <taxon>Betaproteobacteria</taxon>
        <taxon>Burkholderiales</taxon>
        <taxon>Burkholderiaceae</taxon>
        <taxon>Paraburkholderia</taxon>
    </lineage>
</organism>
<gene>
    <name evidence="1" type="ORF">LMG24238_07646</name>
</gene>
<accession>A0A6J5CVJ4</accession>
<evidence type="ECO:0000313" key="1">
    <source>
        <dbReference type="EMBL" id="CAB3745516.1"/>
    </source>
</evidence>
<evidence type="ECO:0000313" key="2">
    <source>
        <dbReference type="Proteomes" id="UP000494255"/>
    </source>
</evidence>
<reference evidence="1 2" key="1">
    <citation type="submission" date="2020-04" db="EMBL/GenBank/DDBJ databases">
        <authorList>
            <person name="De Canck E."/>
        </authorList>
    </citation>
    <scope>NUCLEOTIDE SEQUENCE [LARGE SCALE GENOMIC DNA]</scope>
    <source>
        <strain evidence="1 2">LMG 24238</strain>
    </source>
</reference>
<keyword evidence="2" id="KW-1185">Reference proteome</keyword>
<name>A0A6J5CVJ4_9BURK</name>
<dbReference type="AlphaFoldDB" id="A0A6J5CVJ4"/>
<sequence length="59" mass="6591">MSCGLFRFGPRTHALDDLSSYLTRIEIWNRSSRGVEENGNRLAIDCRPFAPSVTTDGFG</sequence>
<protein>
    <submittedName>
        <fullName evidence="1">Uncharacterized protein</fullName>
    </submittedName>
</protein>
<dbReference type="Proteomes" id="UP000494255">
    <property type="component" value="Unassembled WGS sequence"/>
</dbReference>
<dbReference type="EMBL" id="CADIKC010000023">
    <property type="protein sequence ID" value="CAB3745516.1"/>
    <property type="molecule type" value="Genomic_DNA"/>
</dbReference>
<proteinExistence type="predicted"/>